<proteinExistence type="predicted"/>
<protein>
    <submittedName>
        <fullName evidence="1">Uncharacterized protein</fullName>
    </submittedName>
</protein>
<dbReference type="RefSeq" id="XP_657781.1">
    <property type="nucleotide sequence ID" value="XM_652689.1"/>
</dbReference>
<accession>Q5BH03</accession>
<evidence type="ECO:0000313" key="2">
    <source>
        <dbReference type="Proteomes" id="UP000000560"/>
    </source>
</evidence>
<dbReference type="InParanoid" id="Q5BH03"/>
<gene>
    <name evidence="1" type="ORF">ANIA_00177</name>
</gene>
<dbReference type="GeneID" id="2875950"/>
<dbReference type="EMBL" id="BN001308">
    <property type="protein sequence ID" value="CBF90034.1"/>
    <property type="molecule type" value="Genomic_DNA"/>
</dbReference>
<dbReference type="AlphaFoldDB" id="Q5BH03"/>
<reference evidence="2" key="2">
    <citation type="journal article" date="2009" name="Fungal Genet. Biol.">
        <title>The 2008 update of the Aspergillus nidulans genome annotation: a community effort.</title>
        <authorList>
            <person name="Wortman J.R."/>
            <person name="Gilsenan J.M."/>
            <person name="Joardar V."/>
            <person name="Deegan J."/>
            <person name="Clutterbuck J."/>
            <person name="Andersen M.R."/>
            <person name="Archer D."/>
            <person name="Bencina M."/>
            <person name="Braus G."/>
            <person name="Coutinho P."/>
            <person name="von Dohren H."/>
            <person name="Doonan J."/>
            <person name="Driessen A.J."/>
            <person name="Durek P."/>
            <person name="Espeso E."/>
            <person name="Fekete E."/>
            <person name="Flipphi M."/>
            <person name="Estrada C.G."/>
            <person name="Geysens S."/>
            <person name="Goldman G."/>
            <person name="de Groot P.W."/>
            <person name="Hansen K."/>
            <person name="Harris S.D."/>
            <person name="Heinekamp T."/>
            <person name="Helmstaedt K."/>
            <person name="Henrissat B."/>
            <person name="Hofmann G."/>
            <person name="Homan T."/>
            <person name="Horio T."/>
            <person name="Horiuchi H."/>
            <person name="James S."/>
            <person name="Jones M."/>
            <person name="Karaffa L."/>
            <person name="Karanyi Z."/>
            <person name="Kato M."/>
            <person name="Keller N."/>
            <person name="Kelly D.E."/>
            <person name="Kiel J.A."/>
            <person name="Kim J.M."/>
            <person name="van der Klei I.J."/>
            <person name="Klis F.M."/>
            <person name="Kovalchuk A."/>
            <person name="Krasevec N."/>
            <person name="Kubicek C.P."/>
            <person name="Liu B."/>
            <person name="Maccabe A."/>
            <person name="Meyer V."/>
            <person name="Mirabito P."/>
            <person name="Miskei M."/>
            <person name="Mos M."/>
            <person name="Mullins J."/>
            <person name="Nelson D.R."/>
            <person name="Nielsen J."/>
            <person name="Oakley B.R."/>
            <person name="Osmani S.A."/>
            <person name="Pakula T."/>
            <person name="Paszewski A."/>
            <person name="Paulsen I."/>
            <person name="Pilsyk S."/>
            <person name="Pocsi I."/>
            <person name="Punt P.J."/>
            <person name="Ram A.F."/>
            <person name="Ren Q."/>
            <person name="Robellet X."/>
            <person name="Robson G."/>
            <person name="Seiboth B."/>
            <person name="van Solingen P."/>
            <person name="Specht T."/>
            <person name="Sun J."/>
            <person name="Taheri-Talesh N."/>
            <person name="Takeshita N."/>
            <person name="Ussery D."/>
            <person name="vanKuyk P.A."/>
            <person name="Visser H."/>
            <person name="van de Vondervoort P.J."/>
            <person name="de Vries R.P."/>
            <person name="Walton J."/>
            <person name="Xiang X."/>
            <person name="Xiong Y."/>
            <person name="Zeng A.P."/>
            <person name="Brandt B.W."/>
            <person name="Cornell M.J."/>
            <person name="van den Hondel C.A."/>
            <person name="Visser J."/>
            <person name="Oliver S.G."/>
            <person name="Turner G."/>
        </authorList>
    </citation>
    <scope>GENOME REANNOTATION</scope>
    <source>
        <strain evidence="2">FGSC A4 / ATCC 38163 / CBS 112.46 / NRRL 194 / M139</strain>
    </source>
</reference>
<dbReference type="Proteomes" id="UP000000560">
    <property type="component" value="Chromosome VIII"/>
</dbReference>
<organism evidence="1 2">
    <name type="scientific">Emericella nidulans (strain FGSC A4 / ATCC 38163 / CBS 112.46 / NRRL 194 / M139)</name>
    <name type="common">Aspergillus nidulans</name>
    <dbReference type="NCBI Taxonomy" id="227321"/>
    <lineage>
        <taxon>Eukaryota</taxon>
        <taxon>Fungi</taxon>
        <taxon>Dikarya</taxon>
        <taxon>Ascomycota</taxon>
        <taxon>Pezizomycotina</taxon>
        <taxon>Eurotiomycetes</taxon>
        <taxon>Eurotiomycetidae</taxon>
        <taxon>Eurotiales</taxon>
        <taxon>Aspergillaceae</taxon>
        <taxon>Aspergillus</taxon>
        <taxon>Aspergillus subgen. Nidulantes</taxon>
    </lineage>
</organism>
<dbReference type="HOGENOM" id="CLU_2622017_0_0_1"/>
<accession>C8VQ31</accession>
<keyword evidence="2" id="KW-1185">Reference proteome</keyword>
<evidence type="ECO:0000313" key="1">
    <source>
        <dbReference type="EMBL" id="CBF90034.1"/>
    </source>
</evidence>
<sequence>MSLSTPHDHHILTIKYRVHTESPTINFPKRVEDDQYNGLTVKPATTSRLYSIDLKARPVGRNGGFDVTYSMQTKSLPP</sequence>
<dbReference type="VEuPathDB" id="FungiDB:AN0177"/>
<name>Q5BH03_EMENI</name>
<dbReference type="KEGG" id="ani:ANIA_00177"/>
<reference evidence="2" key="1">
    <citation type="journal article" date="2005" name="Nature">
        <title>Sequencing of Aspergillus nidulans and comparative analysis with A. fumigatus and A. oryzae.</title>
        <authorList>
            <person name="Galagan J.E."/>
            <person name="Calvo S.E."/>
            <person name="Cuomo C."/>
            <person name="Ma L.J."/>
            <person name="Wortman J.R."/>
            <person name="Batzoglou S."/>
            <person name="Lee S.I."/>
            <person name="Basturkmen M."/>
            <person name="Spevak C.C."/>
            <person name="Clutterbuck J."/>
            <person name="Kapitonov V."/>
            <person name="Jurka J."/>
            <person name="Scazzocchio C."/>
            <person name="Farman M."/>
            <person name="Butler J."/>
            <person name="Purcell S."/>
            <person name="Harris S."/>
            <person name="Braus G.H."/>
            <person name="Draht O."/>
            <person name="Busch S."/>
            <person name="D'Enfert C."/>
            <person name="Bouchier C."/>
            <person name="Goldman G.H."/>
            <person name="Bell-Pedersen D."/>
            <person name="Griffiths-Jones S."/>
            <person name="Doonan J.H."/>
            <person name="Yu J."/>
            <person name="Vienken K."/>
            <person name="Pain A."/>
            <person name="Freitag M."/>
            <person name="Selker E.U."/>
            <person name="Archer D.B."/>
            <person name="Penalva M.A."/>
            <person name="Oakley B.R."/>
            <person name="Momany M."/>
            <person name="Tanaka T."/>
            <person name="Kumagai T."/>
            <person name="Asai K."/>
            <person name="Machida M."/>
            <person name="Nierman W.C."/>
            <person name="Denning D.W."/>
            <person name="Caddick M."/>
            <person name="Hynes M."/>
            <person name="Paoletti M."/>
            <person name="Fischer R."/>
            <person name="Miller B."/>
            <person name="Dyer P."/>
            <person name="Sachs M.S."/>
            <person name="Osmani S.A."/>
            <person name="Birren B.W."/>
        </authorList>
    </citation>
    <scope>NUCLEOTIDE SEQUENCE [LARGE SCALE GENOMIC DNA]</scope>
    <source>
        <strain evidence="2">FGSC A4 / ATCC 38163 / CBS 112.46 / NRRL 194 / M139</strain>
    </source>
</reference>